<dbReference type="CDD" id="cd02199">
    <property type="entry name" value="YjgF_YER057c_UK114_like_1"/>
    <property type="match status" value="1"/>
</dbReference>
<dbReference type="RefSeq" id="WP_103220715.1">
    <property type="nucleotide sequence ID" value="NZ_PPCN01000001.1"/>
</dbReference>
<comment type="caution">
    <text evidence="2">The sequence shown here is derived from an EMBL/GenBank/DDBJ whole genome shotgun (WGS) entry which is preliminary data.</text>
</comment>
<organism evidence="2 3">
    <name type="scientific">Roseibium marinum</name>
    <dbReference type="NCBI Taxonomy" id="281252"/>
    <lineage>
        <taxon>Bacteria</taxon>
        <taxon>Pseudomonadati</taxon>
        <taxon>Pseudomonadota</taxon>
        <taxon>Alphaproteobacteria</taxon>
        <taxon>Hyphomicrobiales</taxon>
        <taxon>Stappiaceae</taxon>
        <taxon>Roseibium</taxon>
    </lineage>
</organism>
<dbReference type="AlphaFoldDB" id="A0A2S3V2S2"/>
<dbReference type="PANTHER" id="PTHR43760:SF1">
    <property type="entry name" value="ENDORIBONUCLEASE L-PSP_CHORISMATE MUTASE-LIKE DOMAIN-CONTAINING PROTEIN"/>
    <property type="match status" value="1"/>
</dbReference>
<gene>
    <name evidence="2" type="ORF">CLV41_101534</name>
</gene>
<proteinExistence type="predicted"/>
<dbReference type="InterPro" id="IPR013813">
    <property type="entry name" value="Endoribo_LPSP/chorism_mut-like"/>
</dbReference>
<dbReference type="InterPro" id="IPR035959">
    <property type="entry name" value="RutC-like_sf"/>
</dbReference>
<keyword evidence="3" id="KW-1185">Reference proteome</keyword>
<dbReference type="EMBL" id="PPCN01000001">
    <property type="protein sequence ID" value="POF34083.1"/>
    <property type="molecule type" value="Genomic_DNA"/>
</dbReference>
<dbReference type="Pfam" id="PF14588">
    <property type="entry name" value="YjgF_endoribonc"/>
    <property type="match status" value="1"/>
</dbReference>
<dbReference type="OrthoDB" id="9806350at2"/>
<reference evidence="2 3" key="1">
    <citation type="submission" date="2018-01" db="EMBL/GenBank/DDBJ databases">
        <title>Genomic Encyclopedia of Archaeal and Bacterial Type Strains, Phase II (KMG-II): from individual species to whole genera.</title>
        <authorList>
            <person name="Goeker M."/>
        </authorList>
    </citation>
    <scope>NUCLEOTIDE SEQUENCE [LARGE SCALE GENOMIC DNA]</scope>
    <source>
        <strain evidence="2 3">DSM 17023</strain>
    </source>
</reference>
<protein>
    <submittedName>
        <fullName evidence="2">Enamine deaminase RidA (YjgF/YER057c/UK114 family)</fullName>
    </submittedName>
</protein>
<dbReference type="Gene3D" id="3.30.1330.40">
    <property type="entry name" value="RutC-like"/>
    <property type="match status" value="1"/>
</dbReference>
<sequence>MSQLLQSNTPEARLRDMGLTLPQSPPNPIGSFCNARSAGGMVYVSGQGPVDAQGVLRTGTVGADVSVDEARQHARLVALNILSALRAHCGSLDQVAGVVKLQGLVNATPEFAEHPAIIDEASNLIAGVFGKSGVHARTSFGVASLPNRITVEIDAIFELAEGPVQ</sequence>
<evidence type="ECO:0000313" key="3">
    <source>
        <dbReference type="Proteomes" id="UP000236959"/>
    </source>
</evidence>
<feature type="domain" description="Endoribonuclease L-PSP/chorismate mutase-like" evidence="1">
    <location>
        <begin position="11"/>
        <end position="146"/>
    </location>
</feature>
<name>A0A2S3V2S2_9HYPH</name>
<dbReference type="SUPFAM" id="SSF55298">
    <property type="entry name" value="YjgF-like"/>
    <property type="match status" value="1"/>
</dbReference>
<accession>A0A2S3V2S2</accession>
<dbReference type="Proteomes" id="UP000236959">
    <property type="component" value="Unassembled WGS sequence"/>
</dbReference>
<dbReference type="PANTHER" id="PTHR43760">
    <property type="entry name" value="ENDORIBONUCLEASE-RELATED"/>
    <property type="match status" value="1"/>
</dbReference>
<evidence type="ECO:0000313" key="2">
    <source>
        <dbReference type="EMBL" id="POF34083.1"/>
    </source>
</evidence>
<evidence type="ECO:0000259" key="1">
    <source>
        <dbReference type="Pfam" id="PF14588"/>
    </source>
</evidence>